<keyword evidence="2" id="KW-0812">Transmembrane</keyword>
<accession>A0A5D0MA27</accession>
<dbReference type="GO" id="GO:0043683">
    <property type="term" value="P:type IV pilus assembly"/>
    <property type="evidence" value="ECO:0007669"/>
    <property type="project" value="InterPro"/>
</dbReference>
<dbReference type="NCBIfam" id="TIGR02532">
    <property type="entry name" value="IV_pilin_GFxxxE"/>
    <property type="match status" value="1"/>
</dbReference>
<keyword evidence="2" id="KW-0472">Membrane</keyword>
<dbReference type="InterPro" id="IPR045584">
    <property type="entry name" value="Pilin-like"/>
</dbReference>
<sequence>MFNKNLSGFSLLEVLTVIVIVGILVALGLPLYMNYIRQADVSEVKNYIAQMRLAEKKYYQIHNSYFASSDIDEIKQNLDVSIDKKIRNLWDFSITKNTNSEEYIIILASGKSGTKMSNIKIEYSSDTGEFSIID</sequence>
<evidence type="ECO:0000256" key="1">
    <source>
        <dbReference type="ARBA" id="ARBA00022481"/>
    </source>
</evidence>
<dbReference type="PANTHER" id="PTHR30093:SF34">
    <property type="entry name" value="PREPILIN PEPTIDASE-DEPENDENT PROTEIN D"/>
    <property type="match status" value="1"/>
</dbReference>
<evidence type="ECO:0000313" key="4">
    <source>
        <dbReference type="Proteomes" id="UP000324143"/>
    </source>
</evidence>
<keyword evidence="2" id="KW-1133">Transmembrane helix</keyword>
<dbReference type="Proteomes" id="UP000324143">
    <property type="component" value="Unassembled WGS sequence"/>
</dbReference>
<dbReference type="InterPro" id="IPR012902">
    <property type="entry name" value="N_methyl_site"/>
</dbReference>
<dbReference type="EMBL" id="VSIX01000097">
    <property type="protein sequence ID" value="TYB30624.1"/>
    <property type="molecule type" value="Genomic_DNA"/>
</dbReference>
<keyword evidence="4" id="KW-1185">Reference proteome</keyword>
<evidence type="ECO:0000313" key="3">
    <source>
        <dbReference type="EMBL" id="TYB30624.1"/>
    </source>
</evidence>
<dbReference type="PANTHER" id="PTHR30093">
    <property type="entry name" value="GENERAL SECRETION PATHWAY PROTEIN G"/>
    <property type="match status" value="1"/>
</dbReference>
<dbReference type="Pfam" id="PF07963">
    <property type="entry name" value="N_methyl"/>
    <property type="match status" value="1"/>
</dbReference>
<dbReference type="AlphaFoldDB" id="A0A5D0MA27"/>
<dbReference type="SUPFAM" id="SSF54523">
    <property type="entry name" value="Pili subunits"/>
    <property type="match status" value="1"/>
</dbReference>
<proteinExistence type="predicted"/>
<dbReference type="PROSITE" id="PS00409">
    <property type="entry name" value="PROKAR_NTER_METHYL"/>
    <property type="match status" value="1"/>
</dbReference>
<comment type="caution">
    <text evidence="3">The sequence shown here is derived from an EMBL/GenBank/DDBJ whole genome shotgun (WGS) entry which is preliminary data.</text>
</comment>
<dbReference type="Gene3D" id="3.30.700.10">
    <property type="entry name" value="Glycoprotein, Type 4 Pilin"/>
    <property type="match status" value="1"/>
</dbReference>
<evidence type="ECO:0000256" key="2">
    <source>
        <dbReference type="SAM" id="Phobius"/>
    </source>
</evidence>
<protein>
    <submittedName>
        <fullName evidence="3">Prepilin-type N-terminal cleavage/methylation domain-containing protein</fullName>
    </submittedName>
</protein>
<gene>
    <name evidence="3" type="ORF">FXF47_08295</name>
</gene>
<reference evidence="3" key="1">
    <citation type="submission" date="2019-08" db="EMBL/GenBank/DDBJ databases">
        <title>Genomic characterization of a novel candidate phylum (ARYD3) from a high temperature, high salinity tertiary oil reservoir in north central Oklahoma, USA.</title>
        <authorList>
            <person name="Youssef N.H."/>
            <person name="Yadav A."/>
            <person name="Elshahed M.S."/>
        </authorList>
    </citation>
    <scope>NUCLEOTIDE SEQUENCE [LARGE SCALE GENOMIC DNA]</scope>
    <source>
        <strain evidence="3">ARYD3</strain>
    </source>
</reference>
<name>A0A5D0MA27_9BACT</name>
<feature type="transmembrane region" description="Helical" evidence="2">
    <location>
        <begin position="6"/>
        <end position="29"/>
    </location>
</feature>
<organism evidence="3 4">
    <name type="scientific">Candidatus Mcinerneyibacterium aminivorans</name>
    <dbReference type="NCBI Taxonomy" id="2703815"/>
    <lineage>
        <taxon>Bacteria</taxon>
        <taxon>Candidatus Macinerneyibacteriota</taxon>
        <taxon>Candidatus Mcinerneyibacteria</taxon>
        <taxon>Candidatus Mcinerneyibacteriales</taxon>
        <taxon>Candidatus Mcinerneyibacteriaceae</taxon>
        <taxon>Candidatus Mcinerneyibacterium</taxon>
    </lineage>
</organism>
<keyword evidence="1" id="KW-0488">Methylation</keyword>